<dbReference type="RefSeq" id="WP_114297495.1">
    <property type="nucleotide sequence ID" value="NZ_QPJT01000008.1"/>
</dbReference>
<dbReference type="NCBIfam" id="NF038032">
    <property type="entry name" value="CehA_McbA_metalo"/>
    <property type="match status" value="1"/>
</dbReference>
<evidence type="ECO:0000313" key="1">
    <source>
        <dbReference type="EMBL" id="RCX17264.1"/>
    </source>
</evidence>
<evidence type="ECO:0000313" key="2">
    <source>
        <dbReference type="Proteomes" id="UP000253034"/>
    </source>
</evidence>
<gene>
    <name evidence="1" type="ORF">DFR58_108159</name>
</gene>
<organism evidence="1 2">
    <name type="scientific">Anaerobacterium chartisolvens</name>
    <dbReference type="NCBI Taxonomy" id="1297424"/>
    <lineage>
        <taxon>Bacteria</taxon>
        <taxon>Bacillati</taxon>
        <taxon>Bacillota</taxon>
        <taxon>Clostridia</taxon>
        <taxon>Eubacteriales</taxon>
        <taxon>Oscillospiraceae</taxon>
        <taxon>Anaerobacterium</taxon>
    </lineage>
</organism>
<dbReference type="Proteomes" id="UP000253034">
    <property type="component" value="Unassembled WGS sequence"/>
</dbReference>
<name>A0A369BC79_9FIRM</name>
<dbReference type="InterPro" id="IPR022028">
    <property type="entry name" value="DUF3604"/>
</dbReference>
<dbReference type="SUPFAM" id="SSF89550">
    <property type="entry name" value="PHP domain-like"/>
    <property type="match status" value="1"/>
</dbReference>
<dbReference type="OrthoDB" id="9801679at2"/>
<dbReference type="Pfam" id="PF12228">
    <property type="entry name" value="DUF3604"/>
    <property type="match status" value="1"/>
</dbReference>
<dbReference type="EMBL" id="QPJT01000008">
    <property type="protein sequence ID" value="RCX17264.1"/>
    <property type="molecule type" value="Genomic_DNA"/>
</dbReference>
<dbReference type="Gene3D" id="3.20.20.140">
    <property type="entry name" value="Metal-dependent hydrolases"/>
    <property type="match status" value="1"/>
</dbReference>
<reference evidence="1 2" key="1">
    <citation type="submission" date="2018-07" db="EMBL/GenBank/DDBJ databases">
        <title>Genomic Encyclopedia of Type Strains, Phase IV (KMG-IV): sequencing the most valuable type-strain genomes for metagenomic binning, comparative biology and taxonomic classification.</title>
        <authorList>
            <person name="Goeker M."/>
        </authorList>
    </citation>
    <scope>NUCLEOTIDE SEQUENCE [LARGE SCALE GENOMIC DNA]</scope>
    <source>
        <strain evidence="1 2">DSM 27016</strain>
    </source>
</reference>
<accession>A0A369BC79</accession>
<keyword evidence="2" id="KW-1185">Reference proteome</keyword>
<sequence length="365" mass="40714">MTKNKNFASGRLLWISVILAVLMLCCIPALSSASSSIGGYNVYYGILHNHSNVSDGKGTPAQAYAYARDTAGLDFFSLADHAEQISSSEWTNIKNTANSYNADGKFVTFWGFEWSSPIYGHVSVFNTQDYCMYNPLNLNTNTFRRLCNWLNSRDCIAFMNHPGREDTFGQEFYNFERGPYSDKVVGMELWNKNNGFDEYYYNDGYKSNDGNKGYYDEALTLGWKIGAAGSDDNHDATWGTRNDYRLAVLAAEKTRASIYEALKSRRFFSTLDKNISLSFKIGGNEMGSVIPEGTYVLEISASDADSEIFTQIQLIKNGAVAEIWNPGDTSPVISSDITTGPEEYYYVKVTQADGDEAISSPIFVE</sequence>
<dbReference type="InterPro" id="IPR016195">
    <property type="entry name" value="Pol/histidinol_Pase-like"/>
</dbReference>
<protein>
    <submittedName>
        <fullName evidence="1">Uncharacterized protein DUF3604</fullName>
    </submittedName>
</protein>
<comment type="caution">
    <text evidence="1">The sequence shown here is derived from an EMBL/GenBank/DDBJ whole genome shotgun (WGS) entry which is preliminary data.</text>
</comment>
<dbReference type="AlphaFoldDB" id="A0A369BC79"/>
<proteinExistence type="predicted"/>